<proteinExistence type="predicted"/>
<name>A0ABZ1LH88_9ACTN</name>
<evidence type="ECO:0000313" key="1">
    <source>
        <dbReference type="EMBL" id="WTR73861.1"/>
    </source>
</evidence>
<keyword evidence="2" id="KW-1185">Reference proteome</keyword>
<gene>
    <name evidence="1" type="ORF">OG814_33530</name>
</gene>
<evidence type="ECO:0000313" key="2">
    <source>
        <dbReference type="Proteomes" id="UP001622594"/>
    </source>
</evidence>
<dbReference type="RefSeq" id="WP_327160831.1">
    <property type="nucleotide sequence ID" value="NZ_CP108062.1"/>
</dbReference>
<dbReference type="Proteomes" id="UP001622594">
    <property type="component" value="Chromosome"/>
</dbReference>
<protein>
    <submittedName>
        <fullName evidence="1">Uncharacterized protein</fullName>
    </submittedName>
</protein>
<organism evidence="1 2">
    <name type="scientific">Streptomyces zaomyceticus</name>
    <dbReference type="NCBI Taxonomy" id="68286"/>
    <lineage>
        <taxon>Bacteria</taxon>
        <taxon>Bacillati</taxon>
        <taxon>Actinomycetota</taxon>
        <taxon>Actinomycetes</taxon>
        <taxon>Kitasatosporales</taxon>
        <taxon>Streptomycetaceae</taxon>
        <taxon>Streptomyces</taxon>
    </lineage>
</organism>
<sequence length="86" mass="9561">MTHQTTQEPAVVLSADYGVRRRPEPADGCTPCAFLVLWFDYYSGAGPQRDESAAVDCVVEIRNHPHDPPKMRIKEFAPRSTSAVES</sequence>
<accession>A0ABZ1LH88</accession>
<reference evidence="1 2" key="1">
    <citation type="submission" date="2022-10" db="EMBL/GenBank/DDBJ databases">
        <title>The complete genomes of actinobacterial strains from the NBC collection.</title>
        <authorList>
            <person name="Joergensen T.S."/>
            <person name="Alvarez Arevalo M."/>
            <person name="Sterndorff E.B."/>
            <person name="Faurdal D."/>
            <person name="Vuksanovic O."/>
            <person name="Mourched A.-S."/>
            <person name="Charusanti P."/>
            <person name="Shaw S."/>
            <person name="Blin K."/>
            <person name="Weber T."/>
        </authorList>
    </citation>
    <scope>NUCLEOTIDE SEQUENCE [LARGE SCALE GENOMIC DNA]</scope>
    <source>
        <strain evidence="1 2">NBC_00123</strain>
    </source>
</reference>
<dbReference type="EMBL" id="CP108188">
    <property type="protein sequence ID" value="WTR73861.1"/>
    <property type="molecule type" value="Genomic_DNA"/>
</dbReference>